<feature type="region of interest" description="Disordered" evidence="3">
    <location>
        <begin position="1"/>
        <end position="20"/>
    </location>
</feature>
<dbReference type="FunFam" id="1.25.40.10:FF:000285">
    <property type="entry name" value="Pentatricopeptide repeat-containing protein, chloroplastic"/>
    <property type="match status" value="1"/>
</dbReference>
<feature type="repeat" description="PPR" evidence="2">
    <location>
        <begin position="600"/>
        <end position="634"/>
    </location>
</feature>
<dbReference type="PROSITE" id="PS51375">
    <property type="entry name" value="PPR"/>
    <property type="match status" value="5"/>
</dbReference>
<evidence type="ECO:0000313" key="6">
    <source>
        <dbReference type="Proteomes" id="UP001642360"/>
    </source>
</evidence>
<dbReference type="NCBIfam" id="TIGR00756">
    <property type="entry name" value="PPR"/>
    <property type="match status" value="6"/>
</dbReference>
<dbReference type="Gene3D" id="1.25.40.10">
    <property type="entry name" value="Tetratricopeptide repeat domain"/>
    <property type="match status" value="5"/>
</dbReference>
<sequence length="702" mass="79029">MECLSNLTPFPSKPQSNQPVTVHLHSLPPNPLNNHNYQNFRIKASSLTPPIQSQTPTKTKHDRKPSTSPSKKQRPFAEEDAYPMSIPLHRKNPHAIYESIQRLARQNKLKEALTILDYLDKQGVPVNATTFSSLIATCVRRKALDEGRQIHTHVRINGLENNEFLQTKLVHMYTSCGSPEDAKRVFDEMPSKSVYPWNALLRGNVVLGGRQYRDILSTFSEMRALGVELNVYSFSCLIKSFGGASAFYQGLKTHGLLIKNALVNSSILKTSLIDMYSKCGKIKLARRVFEEIEERDVVVWGAMIAGFAHNRLEREALEYLRWMRKEGIDPNSVILTIILPVIGEVLARKLGREVHAYIIKTKEYSKQLPIQTALIDMYCKCGDMGSGRKVFYGSMERNTISWTALMSGYVSNGRLEQALRSVVWMQQEGFKPDAVTVATVVPVCGQLRALKQGKEVHAYAVKCSMFPNVSIATSLMMMYTKCGVLGYSSKLFDRMERRNVISWTAMIESYAESGHLHEAVDVFRAMQLSKHRPDSVAMSSVLRVCGELKDLKIGKEIHGQVLKKDLESIPFVSAEIVKMYGICGALDKAKLAFEAIPVKGTITWTAIIEAYGYGGCHQEAIHLFNQIVSEGFSPNHFTFKVVLSICEQAGFADEACRIFNIMTRRYKIRASVEHYSSIIQLLTRLGRIKEAQDFDHLRSSLG</sequence>
<dbReference type="PANTHER" id="PTHR47926:SF354">
    <property type="entry name" value="REPEAT (PPR-LIKE) SUPERFAMILY PROTEIN, PUTATIVE-RELATED"/>
    <property type="match status" value="1"/>
</dbReference>
<dbReference type="EMBL" id="CAUOFW020006558">
    <property type="protein sequence ID" value="CAK9175196.1"/>
    <property type="molecule type" value="Genomic_DNA"/>
</dbReference>
<dbReference type="Pfam" id="PF01535">
    <property type="entry name" value="PPR"/>
    <property type="match status" value="3"/>
</dbReference>
<organism evidence="5 6">
    <name type="scientific">Ilex paraguariensis</name>
    <name type="common">yerba mate</name>
    <dbReference type="NCBI Taxonomy" id="185542"/>
    <lineage>
        <taxon>Eukaryota</taxon>
        <taxon>Viridiplantae</taxon>
        <taxon>Streptophyta</taxon>
        <taxon>Embryophyta</taxon>
        <taxon>Tracheophyta</taxon>
        <taxon>Spermatophyta</taxon>
        <taxon>Magnoliopsida</taxon>
        <taxon>eudicotyledons</taxon>
        <taxon>Gunneridae</taxon>
        <taxon>Pentapetalae</taxon>
        <taxon>asterids</taxon>
        <taxon>campanulids</taxon>
        <taxon>Aquifoliales</taxon>
        <taxon>Aquifoliaceae</taxon>
        <taxon>Ilex</taxon>
    </lineage>
</organism>
<dbReference type="PANTHER" id="PTHR47926">
    <property type="entry name" value="PENTATRICOPEPTIDE REPEAT-CONTAINING PROTEIN"/>
    <property type="match status" value="1"/>
</dbReference>
<proteinExistence type="predicted"/>
<protein>
    <recommendedName>
        <fullName evidence="4">PROP1-like PPR domain-containing protein</fullName>
    </recommendedName>
</protein>
<feature type="repeat" description="PPR" evidence="2">
    <location>
        <begin position="296"/>
        <end position="330"/>
    </location>
</feature>
<dbReference type="AlphaFoldDB" id="A0ABC8U178"/>
<evidence type="ECO:0000259" key="4">
    <source>
        <dbReference type="Pfam" id="PF17177"/>
    </source>
</evidence>
<keyword evidence="1" id="KW-0677">Repeat</keyword>
<feature type="region of interest" description="Disordered" evidence="3">
    <location>
        <begin position="45"/>
        <end position="78"/>
    </location>
</feature>
<feature type="domain" description="PROP1-like PPR" evidence="4">
    <location>
        <begin position="93"/>
        <end position="196"/>
    </location>
</feature>
<dbReference type="FunFam" id="1.25.40.10:FF:001058">
    <property type="entry name" value="Pentatricopeptide repeat-containing protein chloroplastic"/>
    <property type="match status" value="1"/>
</dbReference>
<dbReference type="Proteomes" id="UP001642360">
    <property type="component" value="Unassembled WGS sequence"/>
</dbReference>
<feature type="repeat" description="PPR" evidence="2">
    <location>
        <begin position="499"/>
        <end position="533"/>
    </location>
</feature>
<feature type="compositionally biased region" description="Polar residues" evidence="3">
    <location>
        <begin position="45"/>
        <end position="57"/>
    </location>
</feature>
<keyword evidence="6" id="KW-1185">Reference proteome</keyword>
<dbReference type="Pfam" id="PF13041">
    <property type="entry name" value="PPR_2"/>
    <property type="match status" value="3"/>
</dbReference>
<dbReference type="InterPro" id="IPR011990">
    <property type="entry name" value="TPR-like_helical_dom_sf"/>
</dbReference>
<gene>
    <name evidence="5" type="ORF">ILEXP_LOCUS44998</name>
</gene>
<dbReference type="InterPro" id="IPR033443">
    <property type="entry name" value="PROP1-like_PPR_dom"/>
</dbReference>
<evidence type="ECO:0000256" key="3">
    <source>
        <dbReference type="SAM" id="MobiDB-lite"/>
    </source>
</evidence>
<evidence type="ECO:0000313" key="5">
    <source>
        <dbReference type="EMBL" id="CAK9175196.1"/>
    </source>
</evidence>
<evidence type="ECO:0000256" key="2">
    <source>
        <dbReference type="PROSITE-ProRule" id="PRU00708"/>
    </source>
</evidence>
<name>A0ABC8U178_9AQUA</name>
<reference evidence="5 6" key="1">
    <citation type="submission" date="2024-02" db="EMBL/GenBank/DDBJ databases">
        <authorList>
            <person name="Vignale AGUSTIN F."/>
            <person name="Sosa J E."/>
            <person name="Modenutti C."/>
        </authorList>
    </citation>
    <scope>NUCLEOTIDE SEQUENCE [LARGE SCALE GENOMIC DNA]</scope>
</reference>
<feature type="repeat" description="PPR" evidence="2">
    <location>
        <begin position="398"/>
        <end position="432"/>
    </location>
</feature>
<dbReference type="InterPro" id="IPR046960">
    <property type="entry name" value="PPR_At4g14850-like_plant"/>
</dbReference>
<evidence type="ECO:0000256" key="1">
    <source>
        <dbReference type="ARBA" id="ARBA00022737"/>
    </source>
</evidence>
<dbReference type="Pfam" id="PF17177">
    <property type="entry name" value="PPR_long"/>
    <property type="match status" value="1"/>
</dbReference>
<feature type="repeat" description="PPR" evidence="2">
    <location>
        <begin position="162"/>
        <end position="196"/>
    </location>
</feature>
<accession>A0ABC8U178</accession>
<dbReference type="InterPro" id="IPR002885">
    <property type="entry name" value="PPR_rpt"/>
</dbReference>
<dbReference type="FunFam" id="1.25.40.10:FF:000073">
    <property type="entry name" value="Pentatricopeptide repeat-containing protein chloroplastic"/>
    <property type="match status" value="1"/>
</dbReference>
<comment type="caution">
    <text evidence="5">The sequence shown here is derived from an EMBL/GenBank/DDBJ whole genome shotgun (WGS) entry which is preliminary data.</text>
</comment>